<name>A0A1T5APX1_9BACT</name>
<sequence>MKLYCVIILLVFYSHFLEAQSIQRLRAEIQHGFIISHASDLKPVSDNRPTGFHVSWQRMGLGQNHWEICNCFYYIGAQFSWLNFGDRDILGDAYTLAGTFEPVLWRYNQWSLSLNSGIGATWLTKVHHPENNPLNNFFSSRLSFLLYVAPAIEYRFSDNWSGRLSANYNHISNGGRKQPNRGMNYPQVGIGVNYYLNNEVLPDYERQHPGNEYLFWIESGFTTRKVDDENNRKPSVALVGGVNRAVSAFNGLGFGAEYNHDFSMLNESGNYGVHLLAPFISHHFIFGKFDFSQRMSWYAVQPEQLSSHNFYQRYVITYKVFSGLRMGFSLKSHGHVATNIDFRMGWEF</sequence>
<protein>
    <submittedName>
        <fullName evidence="1">Lipid A 3-O-deacylase (PagL)</fullName>
    </submittedName>
</protein>
<keyword evidence="2" id="KW-1185">Reference proteome</keyword>
<organism evidence="1 2">
    <name type="scientific">Alkalitalea saponilacus</name>
    <dbReference type="NCBI Taxonomy" id="889453"/>
    <lineage>
        <taxon>Bacteria</taxon>
        <taxon>Pseudomonadati</taxon>
        <taxon>Bacteroidota</taxon>
        <taxon>Bacteroidia</taxon>
        <taxon>Marinilabiliales</taxon>
        <taxon>Marinilabiliaceae</taxon>
        <taxon>Alkalitalea</taxon>
    </lineage>
</organism>
<dbReference type="Pfam" id="PF09411">
    <property type="entry name" value="PagL"/>
    <property type="match status" value="1"/>
</dbReference>
<reference evidence="1 2" key="1">
    <citation type="submission" date="2017-02" db="EMBL/GenBank/DDBJ databases">
        <authorList>
            <person name="Peterson S.W."/>
        </authorList>
    </citation>
    <scope>NUCLEOTIDE SEQUENCE [LARGE SCALE GENOMIC DNA]</scope>
    <source>
        <strain evidence="1 2">DSM 24412</strain>
    </source>
</reference>
<evidence type="ECO:0000313" key="1">
    <source>
        <dbReference type="EMBL" id="SKB37042.1"/>
    </source>
</evidence>
<evidence type="ECO:0000313" key="2">
    <source>
        <dbReference type="Proteomes" id="UP000191055"/>
    </source>
</evidence>
<dbReference type="EMBL" id="FUYV01000001">
    <property type="protein sequence ID" value="SKB37042.1"/>
    <property type="molecule type" value="Genomic_DNA"/>
</dbReference>
<gene>
    <name evidence="1" type="ORF">SAMN03080601_00343</name>
</gene>
<dbReference type="Gene3D" id="2.40.160.20">
    <property type="match status" value="1"/>
</dbReference>
<dbReference type="SUPFAM" id="SSF56925">
    <property type="entry name" value="OMPA-like"/>
    <property type="match status" value="1"/>
</dbReference>
<dbReference type="Proteomes" id="UP000191055">
    <property type="component" value="Unassembled WGS sequence"/>
</dbReference>
<dbReference type="STRING" id="889453.SAMN03080601_00343"/>
<dbReference type="AlphaFoldDB" id="A0A1T5APX1"/>
<dbReference type="InterPro" id="IPR018550">
    <property type="entry name" value="Lipid-A_deacylase-rel"/>
</dbReference>
<dbReference type="InterPro" id="IPR011250">
    <property type="entry name" value="OMP/PagP_B-barrel"/>
</dbReference>
<proteinExistence type="predicted"/>
<accession>A0A1T5APX1</accession>